<dbReference type="EMBL" id="OE181731">
    <property type="protein sequence ID" value="CAD7573617.1"/>
    <property type="molecule type" value="Genomic_DNA"/>
</dbReference>
<name>A0A7R9J7W2_TIMCA</name>
<dbReference type="AlphaFoldDB" id="A0A7R9J7W2"/>
<accession>A0A7R9J7W2</accession>
<reference evidence="1" key="1">
    <citation type="submission" date="2020-11" db="EMBL/GenBank/DDBJ databases">
        <authorList>
            <person name="Tran Van P."/>
        </authorList>
    </citation>
    <scope>NUCLEOTIDE SEQUENCE</scope>
</reference>
<organism evidence="1">
    <name type="scientific">Timema californicum</name>
    <name type="common">California timema</name>
    <name type="synonym">Walking stick</name>
    <dbReference type="NCBI Taxonomy" id="61474"/>
    <lineage>
        <taxon>Eukaryota</taxon>
        <taxon>Metazoa</taxon>
        <taxon>Ecdysozoa</taxon>
        <taxon>Arthropoda</taxon>
        <taxon>Hexapoda</taxon>
        <taxon>Insecta</taxon>
        <taxon>Pterygota</taxon>
        <taxon>Neoptera</taxon>
        <taxon>Polyneoptera</taxon>
        <taxon>Phasmatodea</taxon>
        <taxon>Timematodea</taxon>
        <taxon>Timematoidea</taxon>
        <taxon>Timematidae</taxon>
        <taxon>Timema</taxon>
    </lineage>
</organism>
<proteinExistence type="predicted"/>
<gene>
    <name evidence="1" type="ORF">TCMB3V08_LOCUS6251</name>
</gene>
<protein>
    <submittedName>
        <fullName evidence="1">(California timema) hypothetical protein</fullName>
    </submittedName>
</protein>
<evidence type="ECO:0000313" key="1">
    <source>
        <dbReference type="EMBL" id="CAD7573617.1"/>
    </source>
</evidence>
<sequence length="230" mass="25761">MSFEVVGETEHARALVSISSSLGIKHGRGTSRRDSARHRFVYERLPALTERVEEGGEESCGNVRRRGCGSGRSERVCCSENFRAALPWQRDPCRDGKFVYYPSGGTFAPFPVPDLRMRGAWAAYTVSPHVMCMYTNYANESEMKFEFRGRVPAFARMVVLNSISCLTTVAQNEGHQPQCKPYIGVRDSNIPRVLRITSQVGRRVHRDEAEGVLESVTCQRLVKIASDISP</sequence>